<dbReference type="EMBL" id="JAPEUY010000017">
    <property type="protein sequence ID" value="KAJ4364542.1"/>
    <property type="molecule type" value="Genomic_DNA"/>
</dbReference>
<proteinExistence type="predicted"/>
<evidence type="ECO:0000313" key="2">
    <source>
        <dbReference type="Proteomes" id="UP001140560"/>
    </source>
</evidence>
<accession>A0A9W8Y0Z0</accession>
<name>A0A9W8Y0Z0_9PLEO</name>
<dbReference type="AlphaFoldDB" id="A0A9W8Y0Z0"/>
<dbReference type="Proteomes" id="UP001140560">
    <property type="component" value="Unassembled WGS sequence"/>
</dbReference>
<comment type="caution">
    <text evidence="1">The sequence shown here is derived from an EMBL/GenBank/DDBJ whole genome shotgun (WGS) entry which is preliminary data.</text>
</comment>
<sequence>MDSTDQPNMTLGAYGDASAQDNNQISASHFQENGNAPVQTVPHYHLPPSAAQYHQRHHEDQPVMNLQPQPALTPRFHFLHDLPAHDYVLPAGGPINVTMVEIIAILPNWFRNRNIALRFQNNGINAGIHLAILQEYRHLNLTTLIEFERAREQLSSQYRKTMRDMIVGWTKAKHQAPGDWNKSNMLVNDFLPEAARQPGYVAPPSIPFKHLTFGLKKLPEGHDAADLTRALDFCLNNQKTNEHGQGIDFMFPDDLQDILNYIGRTVIINAHTDPHAIRRYGDIVKAAHSAKVTKLAEQRQQKKVTEQQATANAYQNHVQRFQAQARPQYTFGDPGHRQLDVQYAAMQPTGMGNPVRYDSPQAYPNGYTYQQGDGFGMPYAHNLHQPPFIQQEAAAAVASQLGTQPAGPSPSDFPEIPDVCRMPDLERNGSNGAPTLDEENIQNDVDQLFTMEDMADFLAPHQDIDFFGLGLPPKYAKYSPLQILRDCTEGDDEIDNGDLARASRWARGYEVIDFTVSDVDWVINMLDTADGEPTE</sequence>
<gene>
    <name evidence="1" type="ORF">N0V83_009138</name>
</gene>
<keyword evidence="2" id="KW-1185">Reference proteome</keyword>
<protein>
    <submittedName>
        <fullName evidence="1">Uncharacterized protein</fullName>
    </submittedName>
</protein>
<organism evidence="1 2">
    <name type="scientific">Neocucurbitaria cava</name>
    <dbReference type="NCBI Taxonomy" id="798079"/>
    <lineage>
        <taxon>Eukaryota</taxon>
        <taxon>Fungi</taxon>
        <taxon>Dikarya</taxon>
        <taxon>Ascomycota</taxon>
        <taxon>Pezizomycotina</taxon>
        <taxon>Dothideomycetes</taxon>
        <taxon>Pleosporomycetidae</taxon>
        <taxon>Pleosporales</taxon>
        <taxon>Pleosporineae</taxon>
        <taxon>Cucurbitariaceae</taxon>
        <taxon>Neocucurbitaria</taxon>
    </lineage>
</organism>
<evidence type="ECO:0000313" key="1">
    <source>
        <dbReference type="EMBL" id="KAJ4364542.1"/>
    </source>
</evidence>
<dbReference type="OrthoDB" id="3795517at2759"/>
<reference evidence="1" key="1">
    <citation type="submission" date="2022-10" db="EMBL/GenBank/DDBJ databases">
        <title>Tapping the CABI collections for fungal endophytes: first genome assemblies for Collariella, Neodidymelliopsis, Ascochyta clinopodiicola, Didymella pomorum, Didymosphaeria variabile, Neocosmospora piperis and Neocucurbitaria cava.</title>
        <authorList>
            <person name="Hill R."/>
        </authorList>
    </citation>
    <scope>NUCLEOTIDE SEQUENCE</scope>
    <source>
        <strain evidence="1">IMI 356814</strain>
    </source>
</reference>